<dbReference type="AlphaFoldDB" id="A0A543F0Z5"/>
<dbReference type="OrthoDB" id="8899077at2"/>
<dbReference type="RefSeq" id="WP_141893840.1">
    <property type="nucleotide sequence ID" value="NZ_BAABLH010000004.1"/>
</dbReference>
<accession>A0A543F0Z5</accession>
<dbReference type="InterPro" id="IPR011200">
    <property type="entry name" value="UCP012608"/>
</dbReference>
<name>A0A543F0Z5_9MICO</name>
<gene>
    <name evidence="1" type="ORF">FB391_1508</name>
</gene>
<keyword evidence="2" id="KW-1185">Reference proteome</keyword>
<organism evidence="1 2">
    <name type="scientific">Microbacterium kyungheense</name>
    <dbReference type="NCBI Taxonomy" id="1263636"/>
    <lineage>
        <taxon>Bacteria</taxon>
        <taxon>Bacillati</taxon>
        <taxon>Actinomycetota</taxon>
        <taxon>Actinomycetes</taxon>
        <taxon>Micrococcales</taxon>
        <taxon>Microbacteriaceae</taxon>
        <taxon>Microbacterium</taxon>
    </lineage>
</organism>
<protein>
    <recommendedName>
        <fullName evidence="3">DUF2332 domain-containing protein</fullName>
    </recommendedName>
</protein>
<sequence length="349" mass="36853">MDAATADDPMARERAAGEHERTIERYARFARDEAPGRSALYAQWAGGVAGDPEVAGILARIPATRRQPPLVFAVARMLGAPEAAYPAWAAWVRGHADELVAEASIRRLQTNEPQRCAALLPALAGVDGPIALLEVGASAGLCLYPDRYAYRYWRGGGVVALEPEAGSSPVVLECEVLGAAPLRLPQVVWRAGIDVHPLDAADPGDRRFLTSLVWPGEEGRADRIAAALDIAGADPPLLVAGDATEPGVLRALAARAPRGATLVVTTPGVLPHIPRDGRERLIATIRGLDAVWITIDPPALHEWRDDHVDPASWEGFVLARDGSALAAVDPLGGFVHWRASDDGSGGAPG</sequence>
<evidence type="ECO:0000313" key="1">
    <source>
        <dbReference type="EMBL" id="TQM27489.1"/>
    </source>
</evidence>
<evidence type="ECO:0008006" key="3">
    <source>
        <dbReference type="Google" id="ProtNLM"/>
    </source>
</evidence>
<comment type="caution">
    <text evidence="1">The sequence shown here is derived from an EMBL/GenBank/DDBJ whole genome shotgun (WGS) entry which is preliminary data.</text>
</comment>
<dbReference type="EMBL" id="VFPE01000002">
    <property type="protein sequence ID" value="TQM27489.1"/>
    <property type="molecule type" value="Genomic_DNA"/>
</dbReference>
<dbReference type="Pfam" id="PF10094">
    <property type="entry name" value="DUF2332"/>
    <property type="match status" value="1"/>
</dbReference>
<evidence type="ECO:0000313" key="2">
    <source>
        <dbReference type="Proteomes" id="UP000320235"/>
    </source>
</evidence>
<proteinExistence type="predicted"/>
<dbReference type="Proteomes" id="UP000320235">
    <property type="component" value="Unassembled WGS sequence"/>
</dbReference>
<reference evidence="1 2" key="1">
    <citation type="submission" date="2019-06" db="EMBL/GenBank/DDBJ databases">
        <title>Sequencing the genomes of 1000 actinobacteria strains.</title>
        <authorList>
            <person name="Klenk H.-P."/>
        </authorList>
    </citation>
    <scope>NUCLEOTIDE SEQUENCE [LARGE SCALE GENOMIC DNA]</scope>
    <source>
        <strain evidence="1 2">DSM 105492</strain>
    </source>
</reference>